<evidence type="ECO:0000256" key="1">
    <source>
        <dbReference type="ARBA" id="ARBA00008894"/>
    </source>
</evidence>
<sequence length="120" mass="13085">MAGGVGEALVSAVLKEVLGKLGSAVGEQIVMRWNLKQDLESIKSTLGMLQAVLRDAERRSVSDEGASLWLKRLKNAAYDISDMLDEFEAKLSEVKKCPPARMSSFTSVLCLSMLLPSKKI</sequence>
<keyword evidence="3" id="KW-0677">Repeat</keyword>
<evidence type="ECO:0000313" key="8">
    <source>
        <dbReference type="Proteomes" id="UP000000763"/>
    </source>
</evidence>
<evidence type="ECO:0000256" key="4">
    <source>
        <dbReference type="ARBA" id="ARBA00022741"/>
    </source>
</evidence>
<organism evidence="7 8">
    <name type="scientific">Oryza sativa subsp. japonica</name>
    <name type="common">Rice</name>
    <dbReference type="NCBI Taxonomy" id="39947"/>
    <lineage>
        <taxon>Eukaryota</taxon>
        <taxon>Viridiplantae</taxon>
        <taxon>Streptophyta</taxon>
        <taxon>Embryophyta</taxon>
        <taxon>Tracheophyta</taxon>
        <taxon>Spermatophyta</taxon>
        <taxon>Magnoliopsida</taxon>
        <taxon>Liliopsida</taxon>
        <taxon>Poales</taxon>
        <taxon>Poaceae</taxon>
        <taxon>BOP clade</taxon>
        <taxon>Oryzoideae</taxon>
        <taxon>Oryzeae</taxon>
        <taxon>Oryzinae</taxon>
        <taxon>Oryza</taxon>
        <taxon>Oryza sativa</taxon>
    </lineage>
</organism>
<proteinExistence type="inferred from homology"/>
<reference evidence="8" key="1">
    <citation type="journal article" date="2005" name="Nature">
        <title>The map-based sequence of the rice genome.</title>
        <authorList>
            <consortium name="International rice genome sequencing project (IRGSP)"/>
            <person name="Matsumoto T."/>
            <person name="Wu J."/>
            <person name="Kanamori H."/>
            <person name="Katayose Y."/>
            <person name="Fujisawa M."/>
            <person name="Namiki N."/>
            <person name="Mizuno H."/>
            <person name="Yamamoto K."/>
            <person name="Antonio B.A."/>
            <person name="Baba T."/>
            <person name="Sakata K."/>
            <person name="Nagamura Y."/>
            <person name="Aoki H."/>
            <person name="Arikawa K."/>
            <person name="Arita K."/>
            <person name="Bito T."/>
            <person name="Chiden Y."/>
            <person name="Fujitsuka N."/>
            <person name="Fukunaka R."/>
            <person name="Hamada M."/>
            <person name="Harada C."/>
            <person name="Hayashi A."/>
            <person name="Hijishita S."/>
            <person name="Honda M."/>
            <person name="Hosokawa S."/>
            <person name="Ichikawa Y."/>
            <person name="Idonuma A."/>
            <person name="Iijima M."/>
            <person name="Ikeda M."/>
            <person name="Ikeno M."/>
            <person name="Ito K."/>
            <person name="Ito S."/>
            <person name="Ito T."/>
            <person name="Ito Y."/>
            <person name="Ito Y."/>
            <person name="Iwabuchi A."/>
            <person name="Kamiya K."/>
            <person name="Karasawa W."/>
            <person name="Kurita K."/>
            <person name="Katagiri S."/>
            <person name="Kikuta A."/>
            <person name="Kobayashi H."/>
            <person name="Kobayashi N."/>
            <person name="Machita K."/>
            <person name="Maehara T."/>
            <person name="Masukawa M."/>
            <person name="Mizubayashi T."/>
            <person name="Mukai Y."/>
            <person name="Nagasaki H."/>
            <person name="Nagata Y."/>
            <person name="Naito S."/>
            <person name="Nakashima M."/>
            <person name="Nakama Y."/>
            <person name="Nakamichi Y."/>
            <person name="Nakamura M."/>
            <person name="Meguro A."/>
            <person name="Negishi M."/>
            <person name="Ohta I."/>
            <person name="Ohta T."/>
            <person name="Okamoto M."/>
            <person name="Ono N."/>
            <person name="Saji S."/>
            <person name="Sakaguchi M."/>
            <person name="Sakai K."/>
            <person name="Shibata M."/>
            <person name="Shimokawa T."/>
            <person name="Song J."/>
            <person name="Takazaki Y."/>
            <person name="Terasawa K."/>
            <person name="Tsugane M."/>
            <person name="Tsuji K."/>
            <person name="Ueda S."/>
            <person name="Waki K."/>
            <person name="Yamagata H."/>
            <person name="Yamamoto M."/>
            <person name="Yamamoto S."/>
            <person name="Yamane H."/>
            <person name="Yoshiki S."/>
            <person name="Yoshihara R."/>
            <person name="Yukawa K."/>
            <person name="Zhong H."/>
            <person name="Yano M."/>
            <person name="Yuan Q."/>
            <person name="Ouyang S."/>
            <person name="Liu J."/>
            <person name="Jones K.M."/>
            <person name="Gansberger K."/>
            <person name="Moffat K."/>
            <person name="Hill J."/>
            <person name="Bera J."/>
            <person name="Fadrosh D."/>
            <person name="Jin S."/>
            <person name="Johri S."/>
            <person name="Kim M."/>
            <person name="Overton L."/>
            <person name="Reardon M."/>
            <person name="Tsitrin T."/>
            <person name="Vuong H."/>
            <person name="Weaver B."/>
            <person name="Ciecko A."/>
            <person name="Tallon L."/>
            <person name="Jackson J."/>
            <person name="Pai G."/>
            <person name="Aken S.V."/>
            <person name="Utterback T."/>
            <person name="Reidmuller S."/>
            <person name="Feldblyum T."/>
            <person name="Hsiao J."/>
            <person name="Zismann V."/>
            <person name="Iobst S."/>
            <person name="de Vazeille A.R."/>
            <person name="Buell C.R."/>
            <person name="Ying K."/>
            <person name="Li Y."/>
            <person name="Lu T."/>
            <person name="Huang Y."/>
            <person name="Zhao Q."/>
            <person name="Feng Q."/>
            <person name="Zhang L."/>
            <person name="Zhu J."/>
            <person name="Weng Q."/>
            <person name="Mu J."/>
            <person name="Lu Y."/>
            <person name="Fan D."/>
            <person name="Liu Y."/>
            <person name="Guan J."/>
            <person name="Zhang Y."/>
            <person name="Yu S."/>
            <person name="Liu X."/>
            <person name="Zhang Y."/>
            <person name="Hong G."/>
            <person name="Han B."/>
            <person name="Choisne N."/>
            <person name="Demange N."/>
            <person name="Orjeda G."/>
            <person name="Samain S."/>
            <person name="Cattolico L."/>
            <person name="Pelletier E."/>
            <person name="Couloux A."/>
            <person name="Segurens B."/>
            <person name="Wincker P."/>
            <person name="D'Hont A."/>
            <person name="Scarpelli C."/>
            <person name="Weissenbach J."/>
            <person name="Salanoubat M."/>
            <person name="Quetier F."/>
            <person name="Yu Y."/>
            <person name="Kim H.R."/>
            <person name="Rambo T."/>
            <person name="Currie J."/>
            <person name="Collura K."/>
            <person name="Luo M."/>
            <person name="Yang T."/>
            <person name="Ammiraju J.S.S."/>
            <person name="Engler F."/>
            <person name="Soderlund C."/>
            <person name="Wing R.A."/>
            <person name="Palmer L.E."/>
            <person name="de la Bastide M."/>
            <person name="Spiegel L."/>
            <person name="Nascimento L."/>
            <person name="Zutavern T."/>
            <person name="O'Shaughnessy A."/>
            <person name="Dike S."/>
            <person name="Dedhia N."/>
            <person name="Preston R."/>
            <person name="Balija V."/>
            <person name="McCombie W.R."/>
            <person name="Chow T."/>
            <person name="Chen H."/>
            <person name="Chung M."/>
            <person name="Chen C."/>
            <person name="Shaw J."/>
            <person name="Wu H."/>
            <person name="Hsiao K."/>
            <person name="Chao Y."/>
            <person name="Chu M."/>
            <person name="Cheng C."/>
            <person name="Hour A."/>
            <person name="Lee P."/>
            <person name="Lin S."/>
            <person name="Lin Y."/>
            <person name="Liou J."/>
            <person name="Liu S."/>
            <person name="Hsing Y."/>
            <person name="Raghuvanshi S."/>
            <person name="Mohanty A."/>
            <person name="Bharti A.K."/>
            <person name="Gaur A."/>
            <person name="Gupta V."/>
            <person name="Kumar D."/>
            <person name="Ravi V."/>
            <person name="Vij S."/>
            <person name="Kapur A."/>
            <person name="Khurana P."/>
            <person name="Khurana P."/>
            <person name="Khurana J.P."/>
            <person name="Tyagi A.K."/>
            <person name="Gaikwad K."/>
            <person name="Singh A."/>
            <person name="Dalal V."/>
            <person name="Srivastava S."/>
            <person name="Dixit A."/>
            <person name="Pal A.K."/>
            <person name="Ghazi I.A."/>
            <person name="Yadav M."/>
            <person name="Pandit A."/>
            <person name="Bhargava A."/>
            <person name="Sureshbabu K."/>
            <person name="Batra K."/>
            <person name="Sharma T.R."/>
            <person name="Mohapatra T."/>
            <person name="Singh N.K."/>
            <person name="Messing J."/>
            <person name="Nelson A.B."/>
            <person name="Fuks G."/>
            <person name="Kavchok S."/>
            <person name="Keizer G."/>
            <person name="Linton E."/>
            <person name="Llaca V."/>
            <person name="Song R."/>
            <person name="Tanyolac B."/>
            <person name="Young S."/>
            <person name="Ho-Il K."/>
            <person name="Hahn J.H."/>
            <person name="Sangsakoo G."/>
            <person name="Vanavichit A."/>
            <person name="de Mattos Luiz.A.T."/>
            <person name="Zimmer P.D."/>
            <person name="Malone G."/>
            <person name="Dellagostin O."/>
            <person name="de Oliveira A.C."/>
            <person name="Bevan M."/>
            <person name="Bancroft I."/>
            <person name="Minx P."/>
            <person name="Cordum H."/>
            <person name="Wilson R."/>
            <person name="Cheng Z."/>
            <person name="Jin W."/>
            <person name="Jiang J."/>
            <person name="Leong S.A."/>
            <person name="Iwama H."/>
            <person name="Gojobori T."/>
            <person name="Itoh T."/>
            <person name="Niimura Y."/>
            <person name="Fujii Y."/>
            <person name="Habara T."/>
            <person name="Sakai H."/>
            <person name="Sato Y."/>
            <person name="Wilson G."/>
            <person name="Kumar K."/>
            <person name="McCouch S."/>
            <person name="Juretic N."/>
            <person name="Hoen D."/>
            <person name="Wright S."/>
            <person name="Bruskiewich R."/>
            <person name="Bureau T."/>
            <person name="Miyao A."/>
            <person name="Hirochika H."/>
            <person name="Nishikawa T."/>
            <person name="Kadowaki K."/>
            <person name="Sugiura M."/>
            <person name="Burr B."/>
            <person name="Sasaki T."/>
        </authorList>
    </citation>
    <scope>NUCLEOTIDE SEQUENCE [LARGE SCALE GENOMIC DNA]</scope>
    <source>
        <strain evidence="8">cv. Nipponbare</strain>
    </source>
</reference>
<dbReference type="Proteomes" id="UP000000763">
    <property type="component" value="Chromosome 2"/>
</dbReference>
<keyword evidence="5" id="KW-0611">Plant defense</keyword>
<dbReference type="OMA" id="RERHISV"/>
<protein>
    <submittedName>
        <fullName evidence="7">NBS-LRR disease resistance protein-like</fullName>
    </submittedName>
</protein>
<dbReference type="AlphaFoldDB" id="A0A0P0VL77"/>
<dbReference type="GO" id="GO:0000166">
    <property type="term" value="F:nucleotide binding"/>
    <property type="evidence" value="ECO:0007669"/>
    <property type="project" value="UniProtKB-KW"/>
</dbReference>
<dbReference type="Gramene" id="Os02t0597200-01">
    <property type="protein sequence ID" value="Os02t0597200-01"/>
    <property type="gene ID" value="Os02g0597200"/>
</dbReference>
<evidence type="ECO:0000256" key="3">
    <source>
        <dbReference type="ARBA" id="ARBA00022737"/>
    </source>
</evidence>
<keyword evidence="4" id="KW-0547">Nucleotide-binding</keyword>
<gene>
    <name evidence="7" type="ORF">OJ1568_B05.21</name>
</gene>
<evidence type="ECO:0000259" key="6">
    <source>
        <dbReference type="Pfam" id="PF18052"/>
    </source>
</evidence>
<evidence type="ECO:0000256" key="5">
    <source>
        <dbReference type="ARBA" id="ARBA00022821"/>
    </source>
</evidence>
<feature type="domain" description="Disease resistance N-terminal" evidence="6">
    <location>
        <begin position="13"/>
        <end position="96"/>
    </location>
</feature>
<dbReference type="SMR" id="A0A0P0VL77"/>
<comment type="similarity">
    <text evidence="1">Belongs to the disease resistance NB-LRR family.</text>
</comment>
<dbReference type="GO" id="GO:0006952">
    <property type="term" value="P:defense response"/>
    <property type="evidence" value="ECO:0007669"/>
    <property type="project" value="UniProtKB-KW"/>
</dbReference>
<name>A0A0P0VL77_ORYSJ</name>
<accession>A0A0P0VL77</accession>
<evidence type="ECO:0000256" key="2">
    <source>
        <dbReference type="ARBA" id="ARBA00022614"/>
    </source>
</evidence>
<dbReference type="EMBL" id="AP004092">
    <property type="protein sequence ID" value="BAD21627.1"/>
    <property type="molecule type" value="Genomic_DNA"/>
</dbReference>
<reference evidence="8" key="2">
    <citation type="journal article" date="2008" name="Nucleic Acids Res.">
        <title>The rice annotation project database (RAP-DB): 2008 update.</title>
        <authorList>
            <consortium name="The rice annotation project (RAP)"/>
        </authorList>
    </citation>
    <scope>GENOME REANNOTATION</scope>
    <source>
        <strain evidence="8">cv. Nipponbare</strain>
    </source>
</reference>
<dbReference type="Gene3D" id="1.20.5.4130">
    <property type="match status" value="1"/>
</dbReference>
<keyword evidence="2" id="KW-0433">Leucine-rich repeat</keyword>
<dbReference type="InterPro" id="IPR041118">
    <property type="entry name" value="Rx_N"/>
</dbReference>
<evidence type="ECO:0000313" key="7">
    <source>
        <dbReference type="EMBL" id="BAD21627.1"/>
    </source>
</evidence>
<dbReference type="Pfam" id="PF18052">
    <property type="entry name" value="Rx_N"/>
    <property type="match status" value="1"/>
</dbReference>